<dbReference type="InterPro" id="IPR006523">
    <property type="entry name" value="RinA"/>
</dbReference>
<gene>
    <name evidence="1" type="ORF">JZO76_07290</name>
</gene>
<reference evidence="1 2" key="1">
    <citation type="submission" date="2021-03" db="EMBL/GenBank/DDBJ databases">
        <title>Enterococcal diversity collection.</title>
        <authorList>
            <person name="Gilmore M.S."/>
            <person name="Schwartzman J."/>
            <person name="Van Tyne D."/>
            <person name="Martin M."/>
            <person name="Earl A.M."/>
            <person name="Manson A.L."/>
            <person name="Straub T."/>
            <person name="Salamzade R."/>
            <person name="Saavedra J."/>
            <person name="Lebreton F."/>
            <person name="Prichula J."/>
            <person name="Schaufler K."/>
            <person name="Gaca A."/>
            <person name="Sgardioli B."/>
            <person name="Wagenaar J."/>
            <person name="Strong T."/>
        </authorList>
    </citation>
    <scope>NUCLEOTIDE SEQUENCE [LARGE SCALE GENOMIC DNA]</scope>
    <source>
        <strain evidence="1 2">MJM12</strain>
    </source>
</reference>
<sequence length="137" mass="16546">MDLEKWRFERVKQVLRDYPEYDLKIAKIEESIRYPHKPDDYASDRRGTKTTPETATETLWTIQTHDAINQFRHNQKVVSELLEECGVDTETIIRELYMRKFPRYTMQGLVQEQKIKCGRDKAFKLRNRFFEELDKAL</sequence>
<evidence type="ECO:0000313" key="1">
    <source>
        <dbReference type="EMBL" id="MBO0449343.1"/>
    </source>
</evidence>
<name>A0ABS3H9P3_9ENTE</name>
<proteinExistence type="predicted"/>
<protein>
    <submittedName>
        <fullName evidence="1">Integrase</fullName>
    </submittedName>
</protein>
<accession>A0ABS3H9P3</accession>
<dbReference type="NCBIfam" id="TIGR01636">
    <property type="entry name" value="phage_rinA"/>
    <property type="match status" value="1"/>
</dbReference>
<organism evidence="1 2">
    <name type="scientific">Candidatus Enterococcus myersii</name>
    <dbReference type="NCBI Taxonomy" id="2815322"/>
    <lineage>
        <taxon>Bacteria</taxon>
        <taxon>Bacillati</taxon>
        <taxon>Bacillota</taxon>
        <taxon>Bacilli</taxon>
        <taxon>Lactobacillales</taxon>
        <taxon>Enterococcaceae</taxon>
        <taxon>Enterococcus</taxon>
    </lineage>
</organism>
<dbReference type="RefSeq" id="WP_161868663.1">
    <property type="nucleotide sequence ID" value="NZ_JAFLVT010000008.1"/>
</dbReference>
<keyword evidence="2" id="KW-1185">Reference proteome</keyword>
<dbReference type="EMBL" id="JAFLVT010000008">
    <property type="protein sequence ID" value="MBO0449343.1"/>
    <property type="molecule type" value="Genomic_DNA"/>
</dbReference>
<dbReference type="Proteomes" id="UP000664256">
    <property type="component" value="Unassembled WGS sequence"/>
</dbReference>
<evidence type="ECO:0000313" key="2">
    <source>
        <dbReference type="Proteomes" id="UP000664256"/>
    </source>
</evidence>
<comment type="caution">
    <text evidence="1">The sequence shown here is derived from an EMBL/GenBank/DDBJ whole genome shotgun (WGS) entry which is preliminary data.</text>
</comment>